<reference evidence="2" key="1">
    <citation type="submission" date="2016-10" db="EMBL/GenBank/DDBJ databases">
        <authorList>
            <person name="Varghese N."/>
            <person name="Submissions S."/>
        </authorList>
    </citation>
    <scope>NUCLEOTIDE SEQUENCE [LARGE SCALE GENOMIC DNA]</scope>
    <source>
        <strain evidence="2">CGMCC 4.5579</strain>
    </source>
</reference>
<name>A0A1I5KPD6_9PSEU</name>
<sequence>MIGSILRGAAAGAAGTTALNAATYLDMVLRGRPASSTPKQTVEKLTEKTGVEVPGDDKQRGNRVSGLGALMGMTTGVTVGACYGALRALGWTPGLPVAGLFTTASAIAGSAAPMTALGVTDPRTWSTTDWLSDVVPHLAYGLTTVATYRAMDSR</sequence>
<evidence type="ECO:0000313" key="1">
    <source>
        <dbReference type="EMBL" id="SFO86757.1"/>
    </source>
</evidence>
<dbReference type="Proteomes" id="UP000198727">
    <property type="component" value="Unassembled WGS sequence"/>
</dbReference>
<dbReference type="EMBL" id="FOWW01000001">
    <property type="protein sequence ID" value="SFO86757.1"/>
    <property type="molecule type" value="Genomic_DNA"/>
</dbReference>
<dbReference type="STRING" id="587909.SAMN05421810_101243"/>
<proteinExistence type="predicted"/>
<protein>
    <recommendedName>
        <fullName evidence="3">DUF1440 domain-containing protein</fullName>
    </recommendedName>
</protein>
<gene>
    <name evidence="1" type="ORF">SAMN05421810_101243</name>
</gene>
<keyword evidence="2" id="KW-1185">Reference proteome</keyword>
<organism evidence="1 2">
    <name type="scientific">Amycolatopsis arida</name>
    <dbReference type="NCBI Taxonomy" id="587909"/>
    <lineage>
        <taxon>Bacteria</taxon>
        <taxon>Bacillati</taxon>
        <taxon>Actinomycetota</taxon>
        <taxon>Actinomycetes</taxon>
        <taxon>Pseudonocardiales</taxon>
        <taxon>Pseudonocardiaceae</taxon>
        <taxon>Amycolatopsis</taxon>
    </lineage>
</organism>
<evidence type="ECO:0000313" key="2">
    <source>
        <dbReference type="Proteomes" id="UP000198727"/>
    </source>
</evidence>
<dbReference type="RefSeq" id="WP_092526583.1">
    <property type="nucleotide sequence ID" value="NZ_FOWW01000001.1"/>
</dbReference>
<dbReference type="OrthoDB" id="4569917at2"/>
<evidence type="ECO:0008006" key="3">
    <source>
        <dbReference type="Google" id="ProtNLM"/>
    </source>
</evidence>
<accession>A0A1I5KPD6</accession>
<dbReference type="AlphaFoldDB" id="A0A1I5KPD6"/>